<protein>
    <recommendedName>
        <fullName evidence="3">XRE family transcriptional regulator</fullName>
    </recommendedName>
</protein>
<dbReference type="Gene3D" id="3.40.50.450">
    <property type="match status" value="1"/>
</dbReference>
<dbReference type="Pfam" id="PF05014">
    <property type="entry name" value="Nuc_deoxyrib_tr"/>
    <property type="match status" value="1"/>
</dbReference>
<gene>
    <name evidence="1" type="ORF">MICCA_1800010</name>
</gene>
<evidence type="ECO:0000313" key="2">
    <source>
        <dbReference type="Proteomes" id="UP000005806"/>
    </source>
</evidence>
<dbReference type="GO" id="GO:0070694">
    <property type="term" value="F:5-hydroxymethyl-dUMP N-hydrolase activity"/>
    <property type="evidence" value="ECO:0007669"/>
    <property type="project" value="TreeGrafter"/>
</dbReference>
<comment type="caution">
    <text evidence="1">The sequence shown here is derived from an EMBL/GenBank/DDBJ whole genome shotgun (WGS) entry which is preliminary data.</text>
</comment>
<dbReference type="SUPFAM" id="SSF52309">
    <property type="entry name" value="N-(deoxy)ribosyltransferase-like"/>
    <property type="match status" value="1"/>
</dbReference>
<evidence type="ECO:0000313" key="1">
    <source>
        <dbReference type="EMBL" id="CCH91777.1"/>
    </source>
</evidence>
<reference evidence="1 2" key="1">
    <citation type="submission" date="2012-04" db="EMBL/GenBank/DDBJ databases">
        <authorList>
            <person name="Genoscope - CEA"/>
        </authorList>
    </citation>
    <scope>NUCLEOTIDE SEQUENCE [LARGE SCALE GENOMIC DNA]</scope>
    <source>
        <strain evidence="1 2">9432</strain>
    </source>
</reference>
<dbReference type="RefSeq" id="WP_002753150.1">
    <property type="nucleotide sequence ID" value="NZ_HE972558.1"/>
</dbReference>
<dbReference type="GO" id="GO:0009159">
    <property type="term" value="P:deoxyribonucleoside monophosphate catabolic process"/>
    <property type="evidence" value="ECO:0007669"/>
    <property type="project" value="TreeGrafter"/>
</dbReference>
<sequence>MNKNSTVYISGALTGIANPEATKAFYESIGLLCEKMGFNAYVPHLHTDPVNNPDVTPQQVFETDKKMVSQADIVIVYMGQPSFGVGMEIAYAEMNQIPTILVYEEGKTISRFPRGIPSKIGEVVFKTHEDALQKLREILETSLINVPVPR</sequence>
<dbReference type="InterPro" id="IPR051239">
    <property type="entry name" value="2'-dNMP_N-hydrolase"/>
</dbReference>
<name>A0A822L9R8_MICAE</name>
<dbReference type="Proteomes" id="UP000005806">
    <property type="component" value="Unassembled WGS sequence"/>
</dbReference>
<dbReference type="AlphaFoldDB" id="A0A822L9R8"/>
<organism evidence="1 2">
    <name type="scientific">Microcystis aeruginosa PCC 9432</name>
    <dbReference type="NCBI Taxonomy" id="1160280"/>
    <lineage>
        <taxon>Bacteria</taxon>
        <taxon>Bacillati</taxon>
        <taxon>Cyanobacteriota</taxon>
        <taxon>Cyanophyceae</taxon>
        <taxon>Oscillatoriophycideae</taxon>
        <taxon>Chroococcales</taxon>
        <taxon>Microcystaceae</taxon>
        <taxon>Microcystis</taxon>
    </lineage>
</organism>
<dbReference type="InterPro" id="IPR007710">
    <property type="entry name" value="Nucleoside_deoxyribTrfase"/>
</dbReference>
<accession>A0A822L9R8</accession>
<dbReference type="EMBL" id="CAIH01000091">
    <property type="protein sequence ID" value="CCH91777.1"/>
    <property type="molecule type" value="Genomic_DNA"/>
</dbReference>
<dbReference type="PANTHER" id="PTHR15364:SF0">
    <property type="entry name" value="2'-DEOXYNUCLEOSIDE 5'-PHOSPHATE N-HYDROLASE 1"/>
    <property type="match status" value="1"/>
</dbReference>
<proteinExistence type="predicted"/>
<evidence type="ECO:0008006" key="3">
    <source>
        <dbReference type="Google" id="ProtNLM"/>
    </source>
</evidence>
<dbReference type="PANTHER" id="PTHR15364">
    <property type="entry name" value="2'-DEOXYNUCLEOSIDE 5'-PHOSPHATE N-HYDROLASE 1"/>
    <property type="match status" value="1"/>
</dbReference>